<proteinExistence type="predicted"/>
<gene>
    <name evidence="1" type="ORF">GCM10010201_28600</name>
</gene>
<dbReference type="Pfam" id="PF00300">
    <property type="entry name" value="His_Phos_1"/>
    <property type="match status" value="1"/>
</dbReference>
<evidence type="ECO:0008006" key="3">
    <source>
        <dbReference type="Google" id="ProtNLM"/>
    </source>
</evidence>
<reference evidence="1 2" key="1">
    <citation type="journal article" date="2019" name="Int. J. Syst. Evol. Microbiol.">
        <title>The Global Catalogue of Microorganisms (GCM) 10K type strain sequencing project: providing services to taxonomists for standard genome sequencing and annotation.</title>
        <authorList>
            <consortium name="The Broad Institute Genomics Platform"/>
            <consortium name="The Broad Institute Genome Sequencing Center for Infectious Disease"/>
            <person name="Wu L."/>
            <person name="Ma J."/>
        </authorList>
    </citation>
    <scope>NUCLEOTIDE SEQUENCE [LARGE SCALE GENOMIC DNA]</scope>
    <source>
        <strain evidence="1 2">JCM 3367</strain>
    </source>
</reference>
<accession>A0ABN3NP16</accession>
<dbReference type="Gene3D" id="3.40.50.1240">
    <property type="entry name" value="Phosphoglycerate mutase-like"/>
    <property type="match status" value="1"/>
</dbReference>
<evidence type="ECO:0000313" key="1">
    <source>
        <dbReference type="EMBL" id="GAA2527994.1"/>
    </source>
</evidence>
<dbReference type="InterPro" id="IPR013078">
    <property type="entry name" value="His_Pase_superF_clade-1"/>
</dbReference>
<dbReference type="EMBL" id="BAAARY010000014">
    <property type="protein sequence ID" value="GAA2527994.1"/>
    <property type="molecule type" value="Genomic_DNA"/>
</dbReference>
<dbReference type="SUPFAM" id="SSF53254">
    <property type="entry name" value="Phosphoglycerate mutase-like"/>
    <property type="match status" value="1"/>
</dbReference>
<sequence length="191" mass="19852">MWLVCHAPTAAVRRAVCGGGDEHLDEGGRAAALIALAPRAGRSPFGRPGLVVSSPALAARQTVELAGLEAEVTPALRDLDLGRWRGLSWPQVIEADPDGAAAWLGDPDAAPHGGESVRAAGRRVADWLGGTDELLGPVVAVTHPTVVRLAVVHALGLPVTAWTRLDAAPLSITRLSRGTSGWRLLLTAGER</sequence>
<dbReference type="InterPro" id="IPR029033">
    <property type="entry name" value="His_PPase_superfam"/>
</dbReference>
<dbReference type="Proteomes" id="UP001499978">
    <property type="component" value="Unassembled WGS sequence"/>
</dbReference>
<comment type="caution">
    <text evidence="1">The sequence shown here is derived from an EMBL/GenBank/DDBJ whole genome shotgun (WGS) entry which is preliminary data.</text>
</comment>
<dbReference type="CDD" id="cd07067">
    <property type="entry name" value="HP_PGM_like"/>
    <property type="match status" value="1"/>
</dbReference>
<dbReference type="SMART" id="SM00855">
    <property type="entry name" value="PGAM"/>
    <property type="match status" value="1"/>
</dbReference>
<evidence type="ECO:0000313" key="2">
    <source>
        <dbReference type="Proteomes" id="UP001499978"/>
    </source>
</evidence>
<organism evidence="1 2">
    <name type="scientific">Pilimelia columellifera subsp. columellifera</name>
    <dbReference type="NCBI Taxonomy" id="706583"/>
    <lineage>
        <taxon>Bacteria</taxon>
        <taxon>Bacillati</taxon>
        <taxon>Actinomycetota</taxon>
        <taxon>Actinomycetes</taxon>
        <taxon>Micromonosporales</taxon>
        <taxon>Micromonosporaceae</taxon>
        <taxon>Pilimelia</taxon>
    </lineage>
</organism>
<protein>
    <recommendedName>
        <fullName evidence="3">Phosphoglycerate mutase</fullName>
    </recommendedName>
</protein>
<keyword evidence="2" id="KW-1185">Reference proteome</keyword>
<name>A0ABN3NP16_9ACTN</name>